<gene>
    <name evidence="8" type="ORF">DUI87_24400</name>
</gene>
<dbReference type="STRING" id="333673.A0A3M0JVA1"/>
<dbReference type="GO" id="GO:0016787">
    <property type="term" value="F:hydrolase activity"/>
    <property type="evidence" value="ECO:0007669"/>
    <property type="project" value="UniProtKB-KW"/>
</dbReference>
<dbReference type="PANTHER" id="PTHR41694">
    <property type="entry name" value="ENDOGENOUS RETROVIRUS GROUP K MEMBER POL PROTEIN"/>
    <property type="match status" value="1"/>
</dbReference>
<dbReference type="Proteomes" id="UP000269221">
    <property type="component" value="Unassembled WGS sequence"/>
</dbReference>
<keyword evidence="2" id="KW-0548">Nucleotidyltransferase</keyword>
<reference evidence="8 9" key="1">
    <citation type="submission" date="2018-07" db="EMBL/GenBank/DDBJ databases">
        <title>A high quality draft genome assembly of the barn swallow (H. rustica rustica).</title>
        <authorList>
            <person name="Formenti G."/>
            <person name="Chiara M."/>
            <person name="Poveda L."/>
            <person name="Francoijs K.-J."/>
            <person name="Bonisoli-Alquati A."/>
            <person name="Canova L."/>
            <person name="Gianfranceschi L."/>
            <person name="Horner D.S."/>
            <person name="Saino N."/>
        </authorList>
    </citation>
    <scope>NUCLEOTIDE SEQUENCE [LARGE SCALE GENOMIC DNA]</scope>
    <source>
        <strain evidence="8">Chelidonia</strain>
        <tissue evidence="8">Blood</tissue>
    </source>
</reference>
<evidence type="ECO:0000256" key="2">
    <source>
        <dbReference type="ARBA" id="ARBA00022695"/>
    </source>
</evidence>
<keyword evidence="4" id="KW-0255">Endonuclease</keyword>
<dbReference type="Gene3D" id="3.30.420.10">
    <property type="entry name" value="Ribonuclease H-like superfamily/Ribonuclease H"/>
    <property type="match status" value="1"/>
</dbReference>
<keyword evidence="6" id="KW-0695">RNA-directed DNA polymerase</keyword>
<dbReference type="GO" id="GO:0003964">
    <property type="term" value="F:RNA-directed DNA polymerase activity"/>
    <property type="evidence" value="ECO:0007669"/>
    <property type="project" value="UniProtKB-KW"/>
</dbReference>
<dbReference type="InterPro" id="IPR001584">
    <property type="entry name" value="Integrase_cat-core"/>
</dbReference>
<protein>
    <recommendedName>
        <fullName evidence="7">Integrase catalytic domain-containing protein</fullName>
    </recommendedName>
</protein>
<dbReference type="PANTHER" id="PTHR41694:SF3">
    <property type="entry name" value="RNA-DIRECTED DNA POLYMERASE-RELATED"/>
    <property type="match status" value="1"/>
</dbReference>
<evidence type="ECO:0000313" key="9">
    <source>
        <dbReference type="Proteomes" id="UP000269221"/>
    </source>
</evidence>
<dbReference type="OrthoDB" id="1751476at2759"/>
<dbReference type="PROSITE" id="PS50994">
    <property type="entry name" value="INTEGRASE"/>
    <property type="match status" value="1"/>
</dbReference>
<dbReference type="InterPro" id="IPR012337">
    <property type="entry name" value="RNaseH-like_sf"/>
</dbReference>
<evidence type="ECO:0000256" key="4">
    <source>
        <dbReference type="ARBA" id="ARBA00022759"/>
    </source>
</evidence>
<dbReference type="GO" id="GO:0015074">
    <property type="term" value="P:DNA integration"/>
    <property type="evidence" value="ECO:0007669"/>
    <property type="project" value="InterPro"/>
</dbReference>
<evidence type="ECO:0000256" key="3">
    <source>
        <dbReference type="ARBA" id="ARBA00022722"/>
    </source>
</evidence>
<organism evidence="8 9">
    <name type="scientific">Hirundo rustica rustica</name>
    <dbReference type="NCBI Taxonomy" id="333673"/>
    <lineage>
        <taxon>Eukaryota</taxon>
        <taxon>Metazoa</taxon>
        <taxon>Chordata</taxon>
        <taxon>Craniata</taxon>
        <taxon>Vertebrata</taxon>
        <taxon>Euteleostomi</taxon>
        <taxon>Archelosauria</taxon>
        <taxon>Archosauria</taxon>
        <taxon>Dinosauria</taxon>
        <taxon>Saurischia</taxon>
        <taxon>Theropoda</taxon>
        <taxon>Coelurosauria</taxon>
        <taxon>Aves</taxon>
        <taxon>Neognathae</taxon>
        <taxon>Neoaves</taxon>
        <taxon>Telluraves</taxon>
        <taxon>Australaves</taxon>
        <taxon>Passeriformes</taxon>
        <taxon>Sylvioidea</taxon>
        <taxon>Hirundinidae</taxon>
        <taxon>Hirundo</taxon>
    </lineage>
</organism>
<name>A0A3M0JVA1_HIRRU</name>
<comment type="caution">
    <text evidence="8">The sequence shown here is derived from an EMBL/GenBank/DDBJ whole genome shotgun (WGS) entry which is preliminary data.</text>
</comment>
<dbReference type="Pfam" id="PF00665">
    <property type="entry name" value="rve"/>
    <property type="match status" value="1"/>
</dbReference>
<keyword evidence="3" id="KW-0540">Nuclease</keyword>
<dbReference type="InterPro" id="IPR036397">
    <property type="entry name" value="RNaseH_sf"/>
</dbReference>
<keyword evidence="5" id="KW-0378">Hydrolase</keyword>
<dbReference type="GO" id="GO:0035613">
    <property type="term" value="F:RNA stem-loop binding"/>
    <property type="evidence" value="ECO:0007669"/>
    <property type="project" value="TreeGrafter"/>
</dbReference>
<evidence type="ECO:0000259" key="7">
    <source>
        <dbReference type="PROSITE" id="PS50994"/>
    </source>
</evidence>
<evidence type="ECO:0000313" key="8">
    <source>
        <dbReference type="EMBL" id="RMB98856.1"/>
    </source>
</evidence>
<accession>A0A3M0JVA1</accession>
<keyword evidence="1" id="KW-0808">Transferase</keyword>
<evidence type="ECO:0000256" key="5">
    <source>
        <dbReference type="ARBA" id="ARBA00022801"/>
    </source>
</evidence>
<dbReference type="AlphaFoldDB" id="A0A3M0JVA1"/>
<keyword evidence="9" id="KW-1185">Reference proteome</keyword>
<dbReference type="EMBL" id="QRBI01000151">
    <property type="protein sequence ID" value="RMB98856.1"/>
    <property type="molecule type" value="Genomic_DNA"/>
</dbReference>
<proteinExistence type="predicted"/>
<dbReference type="GO" id="GO:0004519">
    <property type="term" value="F:endonuclease activity"/>
    <property type="evidence" value="ECO:0007669"/>
    <property type="project" value="UniProtKB-KW"/>
</dbReference>
<feature type="domain" description="Integrase catalytic" evidence="7">
    <location>
        <begin position="53"/>
        <end position="130"/>
    </location>
</feature>
<evidence type="ECO:0000256" key="1">
    <source>
        <dbReference type="ARBA" id="ARBA00022679"/>
    </source>
</evidence>
<evidence type="ECO:0000256" key="6">
    <source>
        <dbReference type="ARBA" id="ARBA00022918"/>
    </source>
</evidence>
<dbReference type="SUPFAM" id="SSF53098">
    <property type="entry name" value="Ribonuclease H-like"/>
    <property type="match status" value="1"/>
</dbReference>
<sequence>MVSVQGPGPEVGFCPLKLQTAQDFSQRKTAKNYDSGLAWSAKCLLQIDIINIVGVNPRGFKALKVWQTDVTQIAEFGRFKYVYMSVEAFSFVMWASADMGGKSRDVIAHWRQAFAVLGIPSTVKTDNGPAHILQEILGYAGHLQGVFVLTCNCKGRIGPTVYLQTMTRPNVIKWMNLRVMTQMQKMPCHELQPGSSEQGPHIPYNKPHLLKPNFRDLSSTFIYTVLESSAAGGSNFYTEVLKQMMYRLSMTQLPQLEMDSNTGLVYNSLVQSFTFASEVKSSLWDEPIGVQLLAQM</sequence>